<protein>
    <submittedName>
        <fullName evidence="2">Uncharacterized protein</fullName>
    </submittedName>
</protein>
<evidence type="ECO:0000313" key="1">
    <source>
        <dbReference type="Proteomes" id="UP000887576"/>
    </source>
</evidence>
<dbReference type="Proteomes" id="UP000887576">
    <property type="component" value="Unplaced"/>
</dbReference>
<dbReference type="WBParaSite" id="JU765_v2.g12233.t1">
    <property type="protein sequence ID" value="JU765_v2.g12233.t1"/>
    <property type="gene ID" value="JU765_v2.g12233"/>
</dbReference>
<reference evidence="2" key="1">
    <citation type="submission" date="2022-11" db="UniProtKB">
        <authorList>
            <consortium name="WormBaseParasite"/>
        </authorList>
    </citation>
    <scope>IDENTIFICATION</scope>
</reference>
<evidence type="ECO:0000313" key="2">
    <source>
        <dbReference type="WBParaSite" id="JU765_v2.g12233.t1"/>
    </source>
</evidence>
<name>A0AC34Q2D0_9BILA</name>
<accession>A0AC34Q2D0</accession>
<organism evidence="1 2">
    <name type="scientific">Panagrolaimus sp. JU765</name>
    <dbReference type="NCBI Taxonomy" id="591449"/>
    <lineage>
        <taxon>Eukaryota</taxon>
        <taxon>Metazoa</taxon>
        <taxon>Ecdysozoa</taxon>
        <taxon>Nematoda</taxon>
        <taxon>Chromadorea</taxon>
        <taxon>Rhabditida</taxon>
        <taxon>Tylenchina</taxon>
        <taxon>Panagrolaimomorpha</taxon>
        <taxon>Panagrolaimoidea</taxon>
        <taxon>Panagrolaimidae</taxon>
        <taxon>Panagrolaimus</taxon>
    </lineage>
</organism>
<proteinExistence type="predicted"/>
<sequence length="108" mass="12610">MNFSVFILGLCCIVGIQGYIHVWECMKVHEDEYFVIIGRLKRDIMDGKSSPQQCEALFNDRQRFRQLLVETCRAPEEYFDRVSRGYVATITRELGLNCPGFFDYDSNP</sequence>